<dbReference type="SUPFAM" id="SSF56349">
    <property type="entry name" value="DNA breaking-rejoining enzymes"/>
    <property type="match status" value="1"/>
</dbReference>
<dbReference type="PROSITE" id="PS51900">
    <property type="entry name" value="CB"/>
    <property type="match status" value="1"/>
</dbReference>
<keyword evidence="8" id="KW-1185">Reference proteome</keyword>
<dbReference type="GO" id="GO:0003677">
    <property type="term" value="F:DNA binding"/>
    <property type="evidence" value="ECO:0007669"/>
    <property type="project" value="UniProtKB-UniRule"/>
</dbReference>
<proteinExistence type="predicted"/>
<dbReference type="AlphaFoldDB" id="A0A5B7YAH0"/>
<gene>
    <name evidence="7" type="ORF">FBQ74_03770</name>
</gene>
<evidence type="ECO:0000259" key="5">
    <source>
        <dbReference type="PROSITE" id="PS51898"/>
    </source>
</evidence>
<keyword evidence="3" id="KW-0233">DNA recombination</keyword>
<dbReference type="Proteomes" id="UP000304912">
    <property type="component" value="Chromosome"/>
</dbReference>
<keyword evidence="1" id="KW-0229">DNA integration</keyword>
<keyword evidence="2 4" id="KW-0238">DNA-binding</keyword>
<dbReference type="InterPro" id="IPR050090">
    <property type="entry name" value="Tyrosine_recombinase_XerCD"/>
</dbReference>
<dbReference type="InterPro" id="IPR013762">
    <property type="entry name" value="Integrase-like_cat_sf"/>
</dbReference>
<dbReference type="GO" id="GO:0015074">
    <property type="term" value="P:DNA integration"/>
    <property type="evidence" value="ECO:0007669"/>
    <property type="project" value="UniProtKB-KW"/>
</dbReference>
<evidence type="ECO:0000256" key="2">
    <source>
        <dbReference type="ARBA" id="ARBA00023125"/>
    </source>
</evidence>
<evidence type="ECO:0000256" key="4">
    <source>
        <dbReference type="PROSITE-ProRule" id="PRU01248"/>
    </source>
</evidence>
<sequence length="305" mass="33767">MDTACPYTLYLGRLAPNSQRSIASQLNSIAELLNWPEQGRADLFAGIDYQQASHIQALLLKKGWSARSINRAMAAIRNIVKIAVMSGKAPEMQALQLQTISKVKHGSHRGTPLSVIQVEKLFDTLSRNDSLIGIRDSTIFSVLLGTGLRRSELVALSYADYSPENKTLFIRQGKGNKSRIVYLPDWVKRSVSQWLTIRGTGRGPLFVRIARGGHVQLESPLSASFIYSLVRKTLASIGVEGVSPHDLRRTFITRLLEQNVDLNTARQMAGHADVSTTVVYDKRHEKVMKAAAANLAYDSNGDKHE</sequence>
<evidence type="ECO:0000259" key="6">
    <source>
        <dbReference type="PROSITE" id="PS51900"/>
    </source>
</evidence>
<dbReference type="RefSeq" id="WP_139755391.1">
    <property type="nucleotide sequence ID" value="NZ_CP039852.1"/>
</dbReference>
<feature type="domain" description="Tyr recombinase" evidence="5">
    <location>
        <begin position="108"/>
        <end position="293"/>
    </location>
</feature>
<dbReference type="KEGG" id="salk:FBQ74_03770"/>
<dbReference type="InterPro" id="IPR011010">
    <property type="entry name" value="DNA_brk_join_enz"/>
</dbReference>
<dbReference type="PROSITE" id="PS51898">
    <property type="entry name" value="TYR_RECOMBINASE"/>
    <property type="match status" value="1"/>
</dbReference>
<feature type="domain" description="Core-binding (CB)" evidence="6">
    <location>
        <begin position="1"/>
        <end position="84"/>
    </location>
</feature>
<dbReference type="GO" id="GO:0006310">
    <property type="term" value="P:DNA recombination"/>
    <property type="evidence" value="ECO:0007669"/>
    <property type="project" value="UniProtKB-KW"/>
</dbReference>
<dbReference type="OrthoDB" id="9795573at2"/>
<organism evidence="7 8">
    <name type="scientific">Salinimonas iocasae</name>
    <dbReference type="NCBI Taxonomy" id="2572577"/>
    <lineage>
        <taxon>Bacteria</taxon>
        <taxon>Pseudomonadati</taxon>
        <taxon>Pseudomonadota</taxon>
        <taxon>Gammaproteobacteria</taxon>
        <taxon>Alteromonadales</taxon>
        <taxon>Alteromonadaceae</taxon>
        <taxon>Alteromonas/Salinimonas group</taxon>
        <taxon>Salinimonas</taxon>
    </lineage>
</organism>
<evidence type="ECO:0000313" key="7">
    <source>
        <dbReference type="EMBL" id="QCZ92642.1"/>
    </source>
</evidence>
<dbReference type="CDD" id="cd00397">
    <property type="entry name" value="DNA_BRE_C"/>
    <property type="match status" value="1"/>
</dbReference>
<accession>A0A5B7YAH0</accession>
<dbReference type="PANTHER" id="PTHR30349:SF90">
    <property type="entry name" value="TYROSINE RECOMBINASE XERD"/>
    <property type="match status" value="1"/>
</dbReference>
<dbReference type="Gene3D" id="1.10.443.10">
    <property type="entry name" value="Intergrase catalytic core"/>
    <property type="match status" value="1"/>
</dbReference>
<evidence type="ECO:0000256" key="3">
    <source>
        <dbReference type="ARBA" id="ARBA00023172"/>
    </source>
</evidence>
<reference evidence="7 8" key="1">
    <citation type="submission" date="2019-04" db="EMBL/GenBank/DDBJ databases">
        <title>Salinimonas iocasae sp. nov., a halophilic bacterium isolated from the outer tube casing of tubeworms in Okinawa Trough.</title>
        <authorList>
            <person name="Zhang H."/>
            <person name="Wang H."/>
            <person name="Li C."/>
        </authorList>
    </citation>
    <scope>NUCLEOTIDE SEQUENCE [LARGE SCALE GENOMIC DNA]</scope>
    <source>
        <strain evidence="7 8">KX18D6</strain>
    </source>
</reference>
<evidence type="ECO:0000313" key="8">
    <source>
        <dbReference type="Proteomes" id="UP000304912"/>
    </source>
</evidence>
<name>A0A5B7YAH0_9ALTE</name>
<dbReference type="Pfam" id="PF00589">
    <property type="entry name" value="Phage_integrase"/>
    <property type="match status" value="1"/>
</dbReference>
<dbReference type="InterPro" id="IPR044068">
    <property type="entry name" value="CB"/>
</dbReference>
<dbReference type="PANTHER" id="PTHR30349">
    <property type="entry name" value="PHAGE INTEGRASE-RELATED"/>
    <property type="match status" value="1"/>
</dbReference>
<dbReference type="InterPro" id="IPR002104">
    <property type="entry name" value="Integrase_catalytic"/>
</dbReference>
<dbReference type="EMBL" id="CP039852">
    <property type="protein sequence ID" value="QCZ92642.1"/>
    <property type="molecule type" value="Genomic_DNA"/>
</dbReference>
<evidence type="ECO:0000256" key="1">
    <source>
        <dbReference type="ARBA" id="ARBA00022908"/>
    </source>
</evidence>
<protein>
    <submittedName>
        <fullName evidence="7">Site-specific integrase</fullName>
    </submittedName>
</protein>